<keyword evidence="1" id="KW-0614">Plasmid</keyword>
<evidence type="ECO:0000313" key="1">
    <source>
        <dbReference type="EMBL" id="CAI47889.1"/>
    </source>
</evidence>
<sequence length="91" mass="9241">MRDPAPASAVIVGTGDGALGSSSKVAMVDRGLDVASLAGNDDAAARRARDQVAGTPSSEAAMLEKKSRLDLGRLSRGRAAVIEAKPGYGQF</sequence>
<protein>
    <submittedName>
        <fullName evidence="1">Uncharacterized protein</fullName>
    </submittedName>
</protein>
<accession>Q5GR82</accession>
<dbReference type="RefSeq" id="WP_011255203.1">
    <property type="nucleotide sequence ID" value="NC_006830.1"/>
</dbReference>
<geneLocation type="plasmid" evidence="1">
    <name>pA81</name>
</geneLocation>
<proteinExistence type="predicted"/>
<reference evidence="1" key="2">
    <citation type="submission" date="2005-01" db="EMBL/GenBank/DDBJ databases">
        <title>Analysis of large plasmid from chlorobenzoic acids degrading strain Achromobacter xylosoxidans A8.</title>
        <authorList>
            <person name="Jencova V."/>
        </authorList>
    </citation>
    <scope>NUCLEOTIDE SEQUENCE</scope>
    <source>
        <strain evidence="1">A8</strain>
        <plasmid evidence="1">pA81</plasmid>
    </source>
</reference>
<dbReference type="EMBL" id="AJ515144">
    <property type="protein sequence ID" value="CAI47889.1"/>
    <property type="molecule type" value="Genomic_DNA"/>
</dbReference>
<reference evidence="1" key="1">
    <citation type="journal article" date="2004" name="Int. Biodeterior. Biodegradation">
        <title>Chlorocatechol catabolic enzymes from Achromobacter xylosoxidans A8.</title>
        <authorList>
            <person name="Jencova V."/>
            <person name="Strnad H."/>
            <person name="Chodora Z."/>
            <person name="Ulbrich P."/>
            <person name="Hickey W.J."/>
            <person name="Paces V."/>
        </authorList>
    </citation>
    <scope>NUCLEOTIDE SEQUENCE [LARGE SCALE GENOMIC DNA]</scope>
    <source>
        <strain evidence="1">A8</strain>
        <plasmid evidence="1">pA81</plasmid>
    </source>
</reference>
<organism evidence="1">
    <name type="scientific">Achromobacter xylosoxidans (strain A8)</name>
    <dbReference type="NCBI Taxonomy" id="762376"/>
    <lineage>
        <taxon>Bacteria</taxon>
        <taxon>Pseudomonadati</taxon>
        <taxon>Pseudomonadota</taxon>
        <taxon>Betaproteobacteria</taxon>
        <taxon>Burkholderiales</taxon>
        <taxon>Alcaligenaceae</taxon>
        <taxon>Achromobacter</taxon>
    </lineage>
</organism>
<dbReference type="AlphaFoldDB" id="Q5GR82"/>
<name>Q5GR82_ACHXA</name>